<reference evidence="2 3" key="1">
    <citation type="journal article" date="2012" name="PLoS Pathog.">
        <title>Diverse lifestyles and strategies of plant pathogenesis encoded in the genomes of eighteen Dothideomycetes fungi.</title>
        <authorList>
            <person name="Ohm R.A."/>
            <person name="Feau N."/>
            <person name="Henrissat B."/>
            <person name="Schoch C.L."/>
            <person name="Horwitz B.A."/>
            <person name="Barry K.W."/>
            <person name="Condon B.J."/>
            <person name="Copeland A.C."/>
            <person name="Dhillon B."/>
            <person name="Glaser F."/>
            <person name="Hesse C.N."/>
            <person name="Kosti I."/>
            <person name="LaButti K."/>
            <person name="Lindquist E.A."/>
            <person name="Lucas S."/>
            <person name="Salamov A.A."/>
            <person name="Bradshaw R.E."/>
            <person name="Ciuffetti L."/>
            <person name="Hamelin R.C."/>
            <person name="Kema G.H.J."/>
            <person name="Lawrence C."/>
            <person name="Scott J.A."/>
            <person name="Spatafora J.W."/>
            <person name="Turgeon B.G."/>
            <person name="de Wit P.J.G.M."/>
            <person name="Zhong S."/>
            <person name="Goodwin S.B."/>
            <person name="Grigoriev I.V."/>
        </authorList>
    </citation>
    <scope>NUCLEOTIDE SEQUENCE [LARGE SCALE GENOMIC DNA]</scope>
    <source>
        <strain evidence="2 3">UAMH 10762</strain>
    </source>
</reference>
<gene>
    <name evidence="2" type="ORF">BAUCODRAFT_180712</name>
</gene>
<dbReference type="OMA" id="CIMLCFE"/>
<dbReference type="HOGENOM" id="CLU_021538_0_0_1"/>
<feature type="compositionally biased region" description="Low complexity" evidence="1">
    <location>
        <begin position="101"/>
        <end position="110"/>
    </location>
</feature>
<dbReference type="Proteomes" id="UP000011761">
    <property type="component" value="Unassembled WGS sequence"/>
</dbReference>
<proteinExistence type="predicted"/>
<organism evidence="2 3">
    <name type="scientific">Baudoinia panamericana (strain UAMH 10762)</name>
    <name type="common">Angels' share fungus</name>
    <name type="synonym">Baudoinia compniacensis (strain UAMH 10762)</name>
    <dbReference type="NCBI Taxonomy" id="717646"/>
    <lineage>
        <taxon>Eukaryota</taxon>
        <taxon>Fungi</taxon>
        <taxon>Dikarya</taxon>
        <taxon>Ascomycota</taxon>
        <taxon>Pezizomycotina</taxon>
        <taxon>Dothideomycetes</taxon>
        <taxon>Dothideomycetidae</taxon>
        <taxon>Mycosphaerellales</taxon>
        <taxon>Teratosphaeriaceae</taxon>
        <taxon>Baudoinia</taxon>
    </lineage>
</organism>
<feature type="region of interest" description="Disordered" evidence="1">
    <location>
        <begin position="78"/>
        <end position="119"/>
    </location>
</feature>
<name>M2M110_BAUPA</name>
<protein>
    <recommendedName>
        <fullName evidence="4">Transcription factor domain-containing protein</fullName>
    </recommendedName>
</protein>
<evidence type="ECO:0000313" key="2">
    <source>
        <dbReference type="EMBL" id="EMD00718.1"/>
    </source>
</evidence>
<feature type="region of interest" description="Disordered" evidence="1">
    <location>
        <begin position="699"/>
        <end position="727"/>
    </location>
</feature>
<dbReference type="PANTHER" id="PTHR37540:SF5">
    <property type="entry name" value="TRANSCRIPTION FACTOR DOMAIN-CONTAINING PROTEIN"/>
    <property type="match status" value="1"/>
</dbReference>
<dbReference type="KEGG" id="bcom:BAUCODRAFT_180712"/>
<keyword evidence="3" id="KW-1185">Reference proteome</keyword>
<dbReference type="OrthoDB" id="4159781at2759"/>
<evidence type="ECO:0000313" key="3">
    <source>
        <dbReference type="Proteomes" id="UP000011761"/>
    </source>
</evidence>
<dbReference type="PANTHER" id="PTHR37540">
    <property type="entry name" value="TRANSCRIPTION FACTOR (ACR-2), PUTATIVE-RELATED-RELATED"/>
    <property type="match status" value="1"/>
</dbReference>
<feature type="region of interest" description="Disordered" evidence="1">
    <location>
        <begin position="147"/>
        <end position="239"/>
    </location>
</feature>
<evidence type="ECO:0000256" key="1">
    <source>
        <dbReference type="SAM" id="MobiDB-lite"/>
    </source>
</evidence>
<feature type="compositionally biased region" description="Basic and acidic residues" evidence="1">
    <location>
        <begin position="80"/>
        <end position="90"/>
    </location>
</feature>
<dbReference type="RefSeq" id="XP_007671902.1">
    <property type="nucleotide sequence ID" value="XM_007673712.1"/>
</dbReference>
<evidence type="ECO:0008006" key="4">
    <source>
        <dbReference type="Google" id="ProtNLM"/>
    </source>
</evidence>
<dbReference type="AlphaFoldDB" id="M2M110"/>
<dbReference type="STRING" id="717646.M2M110"/>
<feature type="compositionally biased region" description="Low complexity" evidence="1">
    <location>
        <begin position="167"/>
        <end position="185"/>
    </location>
</feature>
<dbReference type="eggNOG" id="ENOG502T0BR">
    <property type="taxonomic scope" value="Eukaryota"/>
</dbReference>
<feature type="compositionally biased region" description="Polar residues" evidence="1">
    <location>
        <begin position="224"/>
        <end position="235"/>
    </location>
</feature>
<dbReference type="GeneID" id="19109497"/>
<dbReference type="EMBL" id="KB445550">
    <property type="protein sequence ID" value="EMD00718.1"/>
    <property type="molecule type" value="Genomic_DNA"/>
</dbReference>
<sequence>MSATPSHWPPLDLEEYLNSGETATSLDTARVDSPLDVRREPFLPFDESVQLLAQYENTPSPALTTAASLQDARLTTSLPHVDHNQLDRGRQPTPGTSVALSQRQSRSSRGQSEESRTKVRFVVVDHHEQLKNPETIRRNRRHVMKHWLASNPQDPRARAAGRASKRPQPAEAPPHAAAPSVASAACQQNQRPGPMTVARHGPKTHVAPIGARSAQGRSSRPKVPQTSVQGPSTPLSPLVRGISGGYRNYMYLGTDPKDVPFGQLDPFDTLPEFDDATLDVNKLKHRCSTYFGSRSISQSWVPELLKARHAFLSTICISSAYDDIMRRALYTPDQRPRRESVERALARKEVTKMINQSMNDTQMQVADATIVAVLHLLNAEIMGCDDRVMRVHQAGLCAMVEKRGGLNSLGVNGQLAGITTITMHLIATLREVLPQKVYLDYAKEQRTKPPTHVRPLPECPLYYRHSGYLTIANVLGPGSHIYRLLESVRQLTGRCFELCDENDIAVRWPPQGDHAATAICAEMQVLTERIFAFEAGEGLEFGSMSDRYMYEAIRLTSHIYAQALINRVPFSKAANQLRFRDHYRSLQVGTLSHRAIYVEGCAMHIHVRNALSRTDTSDCWGHLAGVLFWIGLVAGAAANPAAAPEGYIERRVRGEDEESRKWLAAIVVRCSILLGFEHSSSILETSKRIIALQQLLTPHRTGDETSRPPTKLAMSNTKGKTPVPTPA</sequence>
<accession>M2M110</accession>